<protein>
    <submittedName>
        <fullName evidence="1">Uncharacterized protein</fullName>
    </submittedName>
</protein>
<name>A0A016UL38_9BILA</name>
<gene>
    <name evidence="1" type="primary">Acey_s0035.g3145</name>
    <name evidence="1" type="ORF">Y032_0035g3145</name>
</gene>
<accession>A0A016UL38</accession>
<dbReference type="AlphaFoldDB" id="A0A016UL38"/>
<organism evidence="1 2">
    <name type="scientific">Ancylostoma ceylanicum</name>
    <dbReference type="NCBI Taxonomy" id="53326"/>
    <lineage>
        <taxon>Eukaryota</taxon>
        <taxon>Metazoa</taxon>
        <taxon>Ecdysozoa</taxon>
        <taxon>Nematoda</taxon>
        <taxon>Chromadorea</taxon>
        <taxon>Rhabditida</taxon>
        <taxon>Rhabditina</taxon>
        <taxon>Rhabditomorpha</taxon>
        <taxon>Strongyloidea</taxon>
        <taxon>Ancylostomatidae</taxon>
        <taxon>Ancylostomatinae</taxon>
        <taxon>Ancylostoma</taxon>
    </lineage>
</organism>
<reference evidence="2" key="1">
    <citation type="journal article" date="2015" name="Nat. Genet.">
        <title>The genome and transcriptome of the zoonotic hookworm Ancylostoma ceylanicum identify infection-specific gene families.</title>
        <authorList>
            <person name="Schwarz E.M."/>
            <person name="Hu Y."/>
            <person name="Antoshechkin I."/>
            <person name="Miller M.M."/>
            <person name="Sternberg P.W."/>
            <person name="Aroian R.V."/>
        </authorList>
    </citation>
    <scope>NUCLEOTIDE SEQUENCE</scope>
    <source>
        <strain evidence="2">HY135</strain>
    </source>
</reference>
<sequence>MAGRFQVGSDEPAEFVNVSVAQIALLASLSKAKVDSYRLVRKISRLELLGVGKPGRKNVGSFLLRFSFAAQILVG</sequence>
<dbReference type="Proteomes" id="UP000024635">
    <property type="component" value="Unassembled WGS sequence"/>
</dbReference>
<dbReference type="EMBL" id="JARK01001371">
    <property type="protein sequence ID" value="EYC16089.1"/>
    <property type="molecule type" value="Genomic_DNA"/>
</dbReference>
<proteinExistence type="predicted"/>
<keyword evidence="2" id="KW-1185">Reference proteome</keyword>
<evidence type="ECO:0000313" key="2">
    <source>
        <dbReference type="Proteomes" id="UP000024635"/>
    </source>
</evidence>
<evidence type="ECO:0000313" key="1">
    <source>
        <dbReference type="EMBL" id="EYC16089.1"/>
    </source>
</evidence>
<comment type="caution">
    <text evidence="1">The sequence shown here is derived from an EMBL/GenBank/DDBJ whole genome shotgun (WGS) entry which is preliminary data.</text>
</comment>